<dbReference type="EMBL" id="SRPR01000003">
    <property type="protein sequence ID" value="KAG5968849.1"/>
    <property type="molecule type" value="Genomic_DNA"/>
</dbReference>
<feature type="region of interest" description="Disordered" evidence="2">
    <location>
        <begin position="212"/>
        <end position="618"/>
    </location>
</feature>
<feature type="compositionally biased region" description="Basic residues" evidence="2">
    <location>
        <begin position="1080"/>
        <end position="1089"/>
    </location>
</feature>
<feature type="compositionally biased region" description="Low complexity" evidence="2">
    <location>
        <begin position="403"/>
        <end position="418"/>
    </location>
</feature>
<evidence type="ECO:0000256" key="1">
    <source>
        <dbReference type="ARBA" id="ARBA00023117"/>
    </source>
</evidence>
<dbReference type="PANTHER" id="PTHR15398:SF4">
    <property type="entry name" value="BROMODOMAIN-CONTAINING PROTEIN 8 ISOFORM X1"/>
    <property type="match status" value="1"/>
</dbReference>
<dbReference type="Pfam" id="PF00439">
    <property type="entry name" value="Bromodomain"/>
    <property type="match status" value="1"/>
</dbReference>
<feature type="region of interest" description="Disordered" evidence="2">
    <location>
        <begin position="677"/>
        <end position="707"/>
    </location>
</feature>
<reference evidence="4 5" key="1">
    <citation type="journal article" date="2020" name="bioRxiv">
        <title>Whole genome comparisons of ergot fungi reveals the divergence and evolution of species within the genus Claviceps are the result of varying mechanisms driving genome evolution and host range expansion.</title>
        <authorList>
            <person name="Wyka S.A."/>
            <person name="Mondo S.J."/>
            <person name="Liu M."/>
            <person name="Dettman J."/>
            <person name="Nalam V."/>
            <person name="Broders K.D."/>
        </authorList>
    </citation>
    <scope>NUCLEOTIDE SEQUENCE [LARGE SCALE GENOMIC DNA]</scope>
    <source>
        <strain evidence="4 5">LM583</strain>
    </source>
</reference>
<protein>
    <recommendedName>
        <fullName evidence="3">Bromo domain-containing protein</fullName>
    </recommendedName>
</protein>
<feature type="region of interest" description="Disordered" evidence="2">
    <location>
        <begin position="805"/>
        <end position="852"/>
    </location>
</feature>
<proteinExistence type="predicted"/>
<dbReference type="PANTHER" id="PTHR15398">
    <property type="entry name" value="BROMODOMAIN-CONTAINING PROTEIN 8"/>
    <property type="match status" value="1"/>
</dbReference>
<dbReference type="Proteomes" id="UP000742024">
    <property type="component" value="Unassembled WGS sequence"/>
</dbReference>
<feature type="compositionally biased region" description="Polar residues" evidence="2">
    <location>
        <begin position="753"/>
        <end position="764"/>
    </location>
</feature>
<dbReference type="InterPro" id="IPR036427">
    <property type="entry name" value="Bromodomain-like_sf"/>
</dbReference>
<dbReference type="SUPFAM" id="SSF47370">
    <property type="entry name" value="Bromodomain"/>
    <property type="match status" value="1"/>
</dbReference>
<feature type="region of interest" description="Disordered" evidence="2">
    <location>
        <begin position="1025"/>
        <end position="1089"/>
    </location>
</feature>
<feature type="compositionally biased region" description="Low complexity" evidence="2">
    <location>
        <begin position="214"/>
        <end position="228"/>
    </location>
</feature>
<feature type="domain" description="Bromo" evidence="3">
    <location>
        <begin position="865"/>
        <end position="967"/>
    </location>
</feature>
<feature type="compositionally biased region" description="Low complexity" evidence="2">
    <location>
        <begin position="508"/>
        <end position="537"/>
    </location>
</feature>
<dbReference type="Gene3D" id="1.20.920.10">
    <property type="entry name" value="Bromodomain-like"/>
    <property type="match status" value="1"/>
</dbReference>
<feature type="compositionally biased region" description="Basic residues" evidence="2">
    <location>
        <begin position="739"/>
        <end position="751"/>
    </location>
</feature>
<keyword evidence="5" id="KW-1185">Reference proteome</keyword>
<keyword evidence="1" id="KW-0103">Bromodomain</keyword>
<evidence type="ECO:0000256" key="2">
    <source>
        <dbReference type="SAM" id="MobiDB-lite"/>
    </source>
</evidence>
<organism evidence="4 5">
    <name type="scientific">Claviceps arundinis</name>
    <dbReference type="NCBI Taxonomy" id="1623583"/>
    <lineage>
        <taxon>Eukaryota</taxon>
        <taxon>Fungi</taxon>
        <taxon>Dikarya</taxon>
        <taxon>Ascomycota</taxon>
        <taxon>Pezizomycotina</taxon>
        <taxon>Sordariomycetes</taxon>
        <taxon>Hypocreomycetidae</taxon>
        <taxon>Hypocreales</taxon>
        <taxon>Clavicipitaceae</taxon>
        <taxon>Claviceps</taxon>
    </lineage>
</organism>
<evidence type="ECO:0000313" key="5">
    <source>
        <dbReference type="Proteomes" id="UP000742024"/>
    </source>
</evidence>
<comment type="caution">
    <text evidence="4">The sequence shown here is derived from an EMBL/GenBank/DDBJ whole genome shotgun (WGS) entry which is preliminary data.</text>
</comment>
<feature type="compositionally biased region" description="Polar residues" evidence="2">
    <location>
        <begin position="475"/>
        <end position="501"/>
    </location>
</feature>
<name>A0ABQ7PNC7_9HYPO</name>
<gene>
    <name evidence="4" type="ORF">E4U57_004025</name>
</gene>
<sequence>MNNQTPHTPLESLFLFQSLLTQGLDAEAFSRVSEILRNNALVKSDASFDAARLAPDALQHLFLAELRDQVKGETGQAEKTTAAGVSGLALGSASESASIARAAASASESASISAQAAASASESASTSAHAEASASTSILASPASQQNKTDSLPLSSLLREAHEHIDKVPALLDRLYARYRDTVVEQIREDESRLFSIQREITVLEKNEKERLAKAAATQNTSSTTSLAPRDGRSGGSLAPNTPGQMNAPSHIPLTTSPLPPAVTQQSGGGGTKRAPPTTTTPVYPPKPLSKPVAQSQSAVPPPSLLPSATTQMRLAPSPQRENAANLGLQAPVGMAQPPPRAAVQTPSQSPRQTMAARPEGISIASRPEETTPVPLPVPASPHGASSAAVAGNSKWERPNQPPTTQTPSTPGQTRQSPAIAPEASPATTAKSDDPRPGPPQRSPQPAGQTPTAIATPIRTVPGKPVLAAPIKAGSVQSIPLRSTGTPGLQSRQPRPISTTPVAHLVRPIQPQQPLQPQQQQQPPQQQQPQQQQQQQQQPPPSKHPQAQQPLHAIQPSRPIAAAQQILQKNIAGSNPPSQKWTPGHTAQTPRPGPSPTASPAPLSIQRDRSHASPFHTQVPKSAIPEHIIRQAAAAAAAPATAANASTPMAKRFSPVTAAPSTPVATTPIALTRGFGTKWASHSTPSTPRPIPVEPESPAYEPVSPPTRAASILSDASRAMAKRDAKGLLARTDSVLAKARGRPARSAHRGRGASTTPSISAATRRSMSIASQADELSMDHHNLPFHPPPTTTKIKHEVLTPRHMEETGDTTADESAPGRTTMITPASVASRLAKRKRQDSPPPVPSGPPTHVLWTRGFTKVSSSALDQISSHRDANMFATGVRERDAPNYRQIVLQPQDITSIRSAIKQGNKAALQAASALPGGDPGTASVWLPMSEDLVPPRAIINSAQLERELVHMFCNAIMYNPDPDRGPGPSFLKRNQDDGEEEEIVGYHLDEFGVVKNTRSMFVEVEKLLGDLRSAEKERGMAPPSASLMSLSSASSFAGAGGARRASGTTPGDDTAEDEDELAGDGNTSTASVVKRRRIATRN</sequence>
<feature type="region of interest" description="Disordered" evidence="2">
    <location>
        <begin position="739"/>
        <end position="764"/>
    </location>
</feature>
<dbReference type="InterPro" id="IPR001487">
    <property type="entry name" value="Bromodomain"/>
</dbReference>
<feature type="compositionally biased region" description="Polar residues" evidence="2">
    <location>
        <begin position="239"/>
        <end position="257"/>
    </location>
</feature>
<feature type="compositionally biased region" description="Polar residues" evidence="2">
    <location>
        <begin position="565"/>
        <end position="589"/>
    </location>
</feature>
<accession>A0ABQ7PNC7</accession>
<evidence type="ECO:0000259" key="3">
    <source>
        <dbReference type="Pfam" id="PF00439"/>
    </source>
</evidence>
<feature type="compositionally biased region" description="Acidic residues" evidence="2">
    <location>
        <begin position="1060"/>
        <end position="1069"/>
    </location>
</feature>
<evidence type="ECO:0000313" key="4">
    <source>
        <dbReference type="EMBL" id="KAG5968849.1"/>
    </source>
</evidence>
<feature type="compositionally biased region" description="Low complexity" evidence="2">
    <location>
        <begin position="1027"/>
        <end position="1054"/>
    </location>
</feature>